<dbReference type="PANTHER" id="PTHR33371:SF4">
    <property type="entry name" value="INTERMEMBRANE PHOSPHOLIPID TRANSPORT SYSTEM BINDING PROTEIN MLAD"/>
    <property type="match status" value="1"/>
</dbReference>
<dbReference type="InterPro" id="IPR052336">
    <property type="entry name" value="MlaD_Phospholipid_Transporter"/>
</dbReference>
<evidence type="ECO:0000313" key="2">
    <source>
        <dbReference type="EMBL" id="SOB93763.1"/>
    </source>
</evidence>
<gene>
    <name evidence="2" type="ORF">SAMN05877831_101244</name>
</gene>
<feature type="domain" description="Mce/MlaD" evidence="1">
    <location>
        <begin position="37"/>
        <end position="114"/>
    </location>
</feature>
<proteinExistence type="predicted"/>
<dbReference type="PANTHER" id="PTHR33371">
    <property type="entry name" value="INTERMEMBRANE PHOSPHOLIPID TRANSPORT SYSTEM BINDING PROTEIN MLAD-RELATED"/>
    <property type="match status" value="1"/>
</dbReference>
<dbReference type="AlphaFoldDB" id="A0A285RI30"/>
<dbReference type="Proteomes" id="UP000219111">
    <property type="component" value="Unassembled WGS sequence"/>
</dbReference>
<dbReference type="RefSeq" id="WP_097068283.1">
    <property type="nucleotide sequence ID" value="NZ_OBMT01000001.1"/>
</dbReference>
<sequence length="160" mass="16132">MSENRVEVLTGAAVLAVAVGFFVWAGQGHGLSAGTTSYPLKASFRSVEGVSLGTDVRMAGVKIGAVSDIALNPKTFFADTTVTVREGIEIPEDSQIIVASEGLLGGAFIEILPGGSLDNLGPGDEIVDTQGAISTLGLLMKFAGGGDSKPSSTSGSESGE</sequence>
<organism evidence="2 3">
    <name type="scientific">Rhodobacter maris</name>
    <dbReference type="NCBI Taxonomy" id="446682"/>
    <lineage>
        <taxon>Bacteria</taxon>
        <taxon>Pseudomonadati</taxon>
        <taxon>Pseudomonadota</taxon>
        <taxon>Alphaproteobacteria</taxon>
        <taxon>Rhodobacterales</taxon>
        <taxon>Rhodobacter group</taxon>
        <taxon>Rhodobacter</taxon>
    </lineage>
</organism>
<reference evidence="3" key="1">
    <citation type="submission" date="2017-08" db="EMBL/GenBank/DDBJ databases">
        <authorList>
            <person name="Varghese N."/>
            <person name="Submissions S."/>
        </authorList>
    </citation>
    <scope>NUCLEOTIDE SEQUENCE [LARGE SCALE GENOMIC DNA]</scope>
    <source>
        <strain evidence="3">JA276</strain>
    </source>
</reference>
<protein>
    <submittedName>
        <fullName evidence="2">Phospholipid/cholesterol/gamma-HCH transport system substrate-binding protein</fullName>
    </submittedName>
</protein>
<evidence type="ECO:0000313" key="3">
    <source>
        <dbReference type="Proteomes" id="UP000219111"/>
    </source>
</evidence>
<dbReference type="EMBL" id="OBMT01000001">
    <property type="protein sequence ID" value="SOB93763.1"/>
    <property type="molecule type" value="Genomic_DNA"/>
</dbReference>
<accession>A0A285RI30</accession>
<name>A0A285RI30_9RHOB</name>
<dbReference type="Pfam" id="PF02470">
    <property type="entry name" value="MlaD"/>
    <property type="match status" value="1"/>
</dbReference>
<dbReference type="InterPro" id="IPR003399">
    <property type="entry name" value="Mce/MlaD"/>
</dbReference>
<keyword evidence="3" id="KW-1185">Reference proteome</keyword>
<evidence type="ECO:0000259" key="1">
    <source>
        <dbReference type="Pfam" id="PF02470"/>
    </source>
</evidence>
<dbReference type="OrthoDB" id="7164001at2"/>